<name>A0A9D4U2D1_ADICA</name>
<gene>
    <name evidence="3" type="ORF">GOP47_0025583</name>
</gene>
<dbReference type="Proteomes" id="UP000886520">
    <property type="component" value="Chromosome 25"/>
</dbReference>
<dbReference type="OrthoDB" id="6103986at2759"/>
<reference evidence="3" key="1">
    <citation type="submission" date="2021-01" db="EMBL/GenBank/DDBJ databases">
        <title>Adiantum capillus-veneris genome.</title>
        <authorList>
            <person name="Fang Y."/>
            <person name="Liao Q."/>
        </authorList>
    </citation>
    <scope>NUCLEOTIDE SEQUENCE</scope>
    <source>
        <strain evidence="3">H3</strain>
        <tissue evidence="3">Leaf</tissue>
    </source>
</reference>
<dbReference type="InterPro" id="IPR007275">
    <property type="entry name" value="YTH_domain"/>
</dbReference>
<dbReference type="GO" id="GO:0003729">
    <property type="term" value="F:mRNA binding"/>
    <property type="evidence" value="ECO:0007669"/>
    <property type="project" value="TreeGrafter"/>
</dbReference>
<proteinExistence type="predicted"/>
<keyword evidence="4" id="KW-1185">Reference proteome</keyword>
<dbReference type="PROSITE" id="PS50882">
    <property type="entry name" value="YTH"/>
    <property type="match status" value="1"/>
</dbReference>
<comment type="caution">
    <text evidence="3">The sequence shown here is derived from an EMBL/GenBank/DDBJ whole genome shotgun (WGS) entry which is preliminary data.</text>
</comment>
<feature type="compositionally biased region" description="Basic and acidic residues" evidence="1">
    <location>
        <begin position="41"/>
        <end position="58"/>
    </location>
</feature>
<evidence type="ECO:0000256" key="1">
    <source>
        <dbReference type="SAM" id="MobiDB-lite"/>
    </source>
</evidence>
<evidence type="ECO:0000313" key="3">
    <source>
        <dbReference type="EMBL" id="KAI5059264.1"/>
    </source>
</evidence>
<organism evidence="3 4">
    <name type="scientific">Adiantum capillus-veneris</name>
    <name type="common">Maidenhair fern</name>
    <dbReference type="NCBI Taxonomy" id="13818"/>
    <lineage>
        <taxon>Eukaryota</taxon>
        <taxon>Viridiplantae</taxon>
        <taxon>Streptophyta</taxon>
        <taxon>Embryophyta</taxon>
        <taxon>Tracheophyta</taxon>
        <taxon>Polypodiopsida</taxon>
        <taxon>Polypodiidae</taxon>
        <taxon>Polypodiales</taxon>
        <taxon>Pteridineae</taxon>
        <taxon>Pteridaceae</taxon>
        <taxon>Vittarioideae</taxon>
        <taxon>Adiantum</taxon>
    </lineage>
</organism>
<evidence type="ECO:0000259" key="2">
    <source>
        <dbReference type="PROSITE" id="PS50882"/>
    </source>
</evidence>
<dbReference type="Pfam" id="PF04146">
    <property type="entry name" value="YTH"/>
    <property type="match status" value="1"/>
</dbReference>
<feature type="region of interest" description="Disordered" evidence="1">
    <location>
        <begin position="1"/>
        <end position="64"/>
    </location>
</feature>
<dbReference type="GO" id="GO:0000398">
    <property type="term" value="P:mRNA splicing, via spliceosome"/>
    <property type="evidence" value="ECO:0007669"/>
    <property type="project" value="TreeGrafter"/>
</dbReference>
<evidence type="ECO:0000313" key="4">
    <source>
        <dbReference type="Proteomes" id="UP000886520"/>
    </source>
</evidence>
<dbReference type="Gene3D" id="3.10.590.10">
    <property type="entry name" value="ph1033 like domains"/>
    <property type="match status" value="1"/>
</dbReference>
<dbReference type="GO" id="GO:1990247">
    <property type="term" value="F:N6-methyladenosine-containing RNA reader activity"/>
    <property type="evidence" value="ECO:0007669"/>
    <property type="project" value="TreeGrafter"/>
</dbReference>
<sequence>MISDEMSSKALQQTGESESLNQGEGFPATLQSLDRSLPSRSVEKHTAMQRKNTEKSVLDDIMGDPDDFGDMGASDVESDGGRWEDTLREMEQCDAGVEENLQRKIIHSQAASDLSPDPEGLEVVLDQGLQHVPMVEQDSSKAEVIYTRLKEAGYAPTVTSNAASHHMAHLKRFFIIKSLNYHNIEKSIQKGIWATQAMNERILNEAFETADKVVLIFSVNMSGHFQGYAQMISPIGRRKVNVWSEANWGGTFSVEWIRLHDLPFQKTLHLKNPLNSHKPVKISRDCQELTAEIGEALCALIDEGANSEEYSKRRIHVRSDYFTKKPYVERPPFENSGYFTTPLRSQMQSVVYPANLLHQVPVRSPSMKYAGSSSSRPMMHFPGGFDVHHQEDKEALGIDTSREEDFLNMSYEEYLQFRKNSREPKLQQQVSAGSQMEAQFGAGWSGKGDADMRPDDAYATYLASWYANQQASVMHNGYYQTSPAVANSFRNSGQPP</sequence>
<dbReference type="PANTHER" id="PTHR12357:SF3">
    <property type="entry name" value="YTH DOMAIN-CONTAINING PROTEIN 1"/>
    <property type="match status" value="1"/>
</dbReference>
<dbReference type="EMBL" id="JABFUD020000025">
    <property type="protein sequence ID" value="KAI5059264.1"/>
    <property type="molecule type" value="Genomic_DNA"/>
</dbReference>
<dbReference type="PANTHER" id="PTHR12357">
    <property type="entry name" value="YTH YT521-B HOMOLOGY DOMAIN-CONTAINING"/>
    <property type="match status" value="1"/>
</dbReference>
<dbReference type="AlphaFoldDB" id="A0A9D4U2D1"/>
<feature type="compositionally biased region" description="Polar residues" evidence="1">
    <location>
        <begin position="9"/>
        <end position="22"/>
    </location>
</feature>
<protein>
    <recommendedName>
        <fullName evidence="2">YTH domain-containing protein</fullName>
    </recommendedName>
</protein>
<dbReference type="GO" id="GO:0048024">
    <property type="term" value="P:regulation of mRNA splicing, via spliceosome"/>
    <property type="evidence" value="ECO:0007669"/>
    <property type="project" value="TreeGrafter"/>
</dbReference>
<dbReference type="InterPro" id="IPR045168">
    <property type="entry name" value="YTH_prot"/>
</dbReference>
<dbReference type="CDD" id="cd21134">
    <property type="entry name" value="YTH"/>
    <property type="match status" value="1"/>
</dbReference>
<accession>A0A9D4U2D1</accession>
<dbReference type="GO" id="GO:0005654">
    <property type="term" value="C:nucleoplasm"/>
    <property type="evidence" value="ECO:0007669"/>
    <property type="project" value="TreeGrafter"/>
</dbReference>
<feature type="domain" description="YTH" evidence="2">
    <location>
        <begin position="171"/>
        <end position="301"/>
    </location>
</feature>